<keyword evidence="3 10" id="KW-0813">Transport</keyword>
<dbReference type="PROSITE" id="PS51012">
    <property type="entry name" value="ABC_TM2"/>
    <property type="match status" value="1"/>
</dbReference>
<evidence type="ECO:0000256" key="7">
    <source>
        <dbReference type="ARBA" id="ARBA00022989"/>
    </source>
</evidence>
<keyword evidence="5" id="KW-0997">Cell inner membrane</keyword>
<evidence type="ECO:0000256" key="8">
    <source>
        <dbReference type="ARBA" id="ARBA00023136"/>
    </source>
</evidence>
<organism evidence="12 13">
    <name type="scientific">Corynebacterium zhongnanshanii</name>
    <dbReference type="NCBI Taxonomy" id="2768834"/>
    <lineage>
        <taxon>Bacteria</taxon>
        <taxon>Bacillati</taxon>
        <taxon>Actinomycetota</taxon>
        <taxon>Actinomycetes</taxon>
        <taxon>Mycobacteriales</taxon>
        <taxon>Corynebacteriaceae</taxon>
        <taxon>Corynebacterium</taxon>
    </lineage>
</organism>
<dbReference type="Pfam" id="PF01061">
    <property type="entry name" value="ABC2_membrane"/>
    <property type="match status" value="1"/>
</dbReference>
<dbReference type="Proteomes" id="UP000436181">
    <property type="component" value="Unassembled WGS sequence"/>
</dbReference>
<feature type="transmembrane region" description="Helical" evidence="10">
    <location>
        <begin position="91"/>
        <end position="108"/>
    </location>
</feature>
<dbReference type="InterPro" id="IPR047817">
    <property type="entry name" value="ABC2_TM_bact-type"/>
</dbReference>
<evidence type="ECO:0000256" key="9">
    <source>
        <dbReference type="ARBA" id="ARBA00023251"/>
    </source>
</evidence>
<evidence type="ECO:0000313" key="13">
    <source>
        <dbReference type="Proteomes" id="UP000436181"/>
    </source>
</evidence>
<feature type="transmembrane region" description="Helical" evidence="10">
    <location>
        <begin position="188"/>
        <end position="214"/>
    </location>
</feature>
<keyword evidence="8 10" id="KW-0472">Membrane</keyword>
<evidence type="ECO:0000256" key="3">
    <source>
        <dbReference type="ARBA" id="ARBA00022448"/>
    </source>
</evidence>
<keyword evidence="13" id="KW-1185">Reference proteome</keyword>
<dbReference type="InterPro" id="IPR013525">
    <property type="entry name" value="ABC2_TM"/>
</dbReference>
<keyword evidence="9" id="KW-0046">Antibiotic resistance</keyword>
<keyword evidence="4 10" id="KW-1003">Cell membrane</keyword>
<feature type="domain" description="ABC transmembrane type-2" evidence="11">
    <location>
        <begin position="81"/>
        <end position="305"/>
    </location>
</feature>
<evidence type="ECO:0000256" key="1">
    <source>
        <dbReference type="ARBA" id="ARBA00004429"/>
    </source>
</evidence>
<feature type="transmembrane region" description="Helical" evidence="10">
    <location>
        <begin position="284"/>
        <end position="303"/>
    </location>
</feature>
<comment type="subcellular location">
    <subcellularLocation>
        <location evidence="1">Cell inner membrane</location>
        <topology evidence="1">Multi-pass membrane protein</topology>
    </subcellularLocation>
    <subcellularLocation>
        <location evidence="10">Cell membrane</location>
        <topology evidence="10">Multi-pass membrane protein</topology>
    </subcellularLocation>
</comment>
<reference evidence="12 13" key="1">
    <citation type="submission" date="2019-10" db="EMBL/GenBank/DDBJ databases">
        <title>Corynebacterium sp novel species isolated from the respiratory tract of Marmot.</title>
        <authorList>
            <person name="Zhang G."/>
        </authorList>
    </citation>
    <scope>NUCLEOTIDE SEQUENCE [LARGE SCALE GENOMIC DNA]</scope>
    <source>
        <strain evidence="12 13">336</strain>
    </source>
</reference>
<name>A0ABQ6VCS4_9CORY</name>
<accession>A0ABQ6VCS4</accession>
<evidence type="ECO:0000256" key="5">
    <source>
        <dbReference type="ARBA" id="ARBA00022519"/>
    </source>
</evidence>
<dbReference type="PANTHER" id="PTHR30413:SF8">
    <property type="entry name" value="TRANSPORT PERMEASE PROTEIN"/>
    <property type="match status" value="1"/>
</dbReference>
<keyword evidence="6 10" id="KW-0812">Transmembrane</keyword>
<evidence type="ECO:0000259" key="11">
    <source>
        <dbReference type="PROSITE" id="PS51012"/>
    </source>
</evidence>
<dbReference type="RefSeq" id="WP_151844714.1">
    <property type="nucleotide sequence ID" value="NZ_WBZJ01000003.1"/>
</dbReference>
<comment type="similarity">
    <text evidence="2 10">Belongs to the ABC-2 integral membrane protein family.</text>
</comment>
<dbReference type="EMBL" id="WBZJ01000003">
    <property type="protein sequence ID" value="KAB3519955.1"/>
    <property type="molecule type" value="Genomic_DNA"/>
</dbReference>
<evidence type="ECO:0000256" key="6">
    <source>
        <dbReference type="ARBA" id="ARBA00022692"/>
    </source>
</evidence>
<evidence type="ECO:0000256" key="2">
    <source>
        <dbReference type="ARBA" id="ARBA00007783"/>
    </source>
</evidence>
<evidence type="ECO:0000313" key="12">
    <source>
        <dbReference type="EMBL" id="KAB3519955.1"/>
    </source>
</evidence>
<feature type="transmembrane region" description="Helical" evidence="10">
    <location>
        <begin position="226"/>
        <end position="244"/>
    </location>
</feature>
<sequence>MRDDQELAAVARLRSEHLDTEHPDAEYPNAPRAVRADAQGLTKHHTHVTLGSYLRQMWRYRKFTYLNARYRAIADNDDMFLGRLWTILEPLLRIAMYGVLFGVVLNTSRGIENFVGFLIIGIIFFSTLSKGLTNGSGLIQRSRALLRTFNFPRASLVLGESLRYLLMSLIPAALAVAAALAFQHEEPLHWTIVLAIPIFLLMNLFALGLSFATARLTAFIPDAKKLIFYVNRAWFYVSGIFFSIERFDAIPRVRNIMEHNPAYIFLDSLRHAIMYGNAPSLERWSTMVLWTLAVLIIGFLYFWRGESQYARVR</sequence>
<evidence type="ECO:0000256" key="4">
    <source>
        <dbReference type="ARBA" id="ARBA00022475"/>
    </source>
</evidence>
<keyword evidence="7 10" id="KW-1133">Transmembrane helix</keyword>
<protein>
    <recommendedName>
        <fullName evidence="10">Transport permease protein</fullName>
    </recommendedName>
</protein>
<gene>
    <name evidence="12" type="ORF">F8377_08610</name>
</gene>
<dbReference type="PANTHER" id="PTHR30413">
    <property type="entry name" value="INNER MEMBRANE TRANSPORT PERMEASE"/>
    <property type="match status" value="1"/>
</dbReference>
<evidence type="ECO:0000256" key="10">
    <source>
        <dbReference type="RuleBase" id="RU361157"/>
    </source>
</evidence>
<feature type="transmembrane region" description="Helical" evidence="10">
    <location>
        <begin position="114"/>
        <end position="133"/>
    </location>
</feature>
<comment type="caution">
    <text evidence="12">The sequence shown here is derived from an EMBL/GenBank/DDBJ whole genome shotgun (WGS) entry which is preliminary data.</text>
</comment>
<dbReference type="PRINTS" id="PR00164">
    <property type="entry name" value="ABC2TRNSPORT"/>
</dbReference>
<feature type="transmembrane region" description="Helical" evidence="10">
    <location>
        <begin position="162"/>
        <end position="182"/>
    </location>
</feature>
<proteinExistence type="inferred from homology"/>
<dbReference type="InterPro" id="IPR000412">
    <property type="entry name" value="ABC_2_transport"/>
</dbReference>